<protein>
    <submittedName>
        <fullName evidence="3">Uncharacterized protein LOC115633333</fullName>
    </submittedName>
</protein>
<evidence type="ECO:0000313" key="3">
    <source>
        <dbReference type="RefSeq" id="XP_030386625.1"/>
    </source>
</evidence>
<evidence type="ECO:0000259" key="1">
    <source>
        <dbReference type="PROSITE" id="PS51029"/>
    </source>
</evidence>
<dbReference type="InterPro" id="IPR039353">
    <property type="entry name" value="TF_Adf1"/>
</dbReference>
<reference evidence="3" key="1">
    <citation type="submission" date="2025-08" db="UniProtKB">
        <authorList>
            <consortium name="RefSeq"/>
        </authorList>
    </citation>
    <scope>IDENTIFICATION</scope>
    <source>
        <strain evidence="3">11010-0011.00</strain>
        <tissue evidence="3">Whole body</tissue>
    </source>
</reference>
<dbReference type="OrthoDB" id="10051975at2759"/>
<dbReference type="PANTHER" id="PTHR12243:SF67">
    <property type="entry name" value="COREPRESSOR OF PANGOLIN, ISOFORM A-RELATED"/>
    <property type="match status" value="1"/>
</dbReference>
<dbReference type="PANTHER" id="PTHR12243">
    <property type="entry name" value="MADF DOMAIN TRANSCRIPTION FACTOR"/>
    <property type="match status" value="1"/>
</dbReference>
<dbReference type="InterPro" id="IPR006578">
    <property type="entry name" value="MADF-dom"/>
</dbReference>
<feature type="domain" description="MADF" evidence="1">
    <location>
        <begin position="20"/>
        <end position="100"/>
    </location>
</feature>
<sequence>MDGRNKKNSSVVWDGDNTVKLIQLYELNRVLWDTEHRGHQNRYERNLAWAAIAHDMGINFQEIKRKMNSLMAVFRCQHRKGVANPRWWASHMTFLLKTNDTTTMQIASPDTSHLYSDNSIMSLSDDLNESDCEFVDSQPNSKMFQSAFKEFRAEFEAMKMKPLEPHDVAYPTYNTNARKRSSTELSPNDNKNYNKILKWEPIDSDIKPEPSINNSALSTSCPQPQVPNESKENDDMALYIQYLECKMKKYSTRTRNAIQFHFNRILYKADMGLLDKPYSS</sequence>
<dbReference type="SMART" id="SM00595">
    <property type="entry name" value="MADF"/>
    <property type="match status" value="1"/>
</dbReference>
<proteinExistence type="predicted"/>
<evidence type="ECO:0000313" key="2">
    <source>
        <dbReference type="Proteomes" id="UP000504634"/>
    </source>
</evidence>
<keyword evidence="2" id="KW-1185">Reference proteome</keyword>
<dbReference type="GeneID" id="115633333"/>
<accession>A0A6J2UEP2</accession>
<dbReference type="AlphaFoldDB" id="A0A6J2UEP2"/>
<dbReference type="PROSITE" id="PS51029">
    <property type="entry name" value="MADF"/>
    <property type="match status" value="1"/>
</dbReference>
<dbReference type="Proteomes" id="UP000504634">
    <property type="component" value="Unplaced"/>
</dbReference>
<name>A0A6J2UEP2_DROLE</name>
<gene>
    <name evidence="3" type="primary">LOC115633333</name>
</gene>
<dbReference type="RefSeq" id="XP_030386625.1">
    <property type="nucleotide sequence ID" value="XM_030530765.1"/>
</dbReference>
<organism evidence="2 3">
    <name type="scientific">Drosophila lebanonensis</name>
    <name type="common">Fruit fly</name>
    <name type="synonym">Scaptodrosophila lebanonensis</name>
    <dbReference type="NCBI Taxonomy" id="7225"/>
    <lineage>
        <taxon>Eukaryota</taxon>
        <taxon>Metazoa</taxon>
        <taxon>Ecdysozoa</taxon>
        <taxon>Arthropoda</taxon>
        <taxon>Hexapoda</taxon>
        <taxon>Insecta</taxon>
        <taxon>Pterygota</taxon>
        <taxon>Neoptera</taxon>
        <taxon>Endopterygota</taxon>
        <taxon>Diptera</taxon>
        <taxon>Brachycera</taxon>
        <taxon>Muscomorpha</taxon>
        <taxon>Ephydroidea</taxon>
        <taxon>Drosophilidae</taxon>
        <taxon>Scaptodrosophila</taxon>
    </lineage>
</organism>
<dbReference type="Pfam" id="PF10545">
    <property type="entry name" value="MADF_DNA_bdg"/>
    <property type="match status" value="1"/>
</dbReference>